<dbReference type="Ensembl" id="ENSMMNT00015019158.1">
    <property type="protein sequence ID" value="ENSMMNP00015017417.1"/>
    <property type="gene ID" value="ENSMMNG00015012858.1"/>
</dbReference>
<keyword evidence="1" id="KW-0812">Transmembrane</keyword>
<evidence type="ECO:0000256" key="1">
    <source>
        <dbReference type="SAM" id="Phobius"/>
    </source>
</evidence>
<keyword evidence="1" id="KW-1133">Transmembrane helix</keyword>
<keyword evidence="1" id="KW-0472">Membrane</keyword>
<feature type="transmembrane region" description="Helical" evidence="1">
    <location>
        <begin position="20"/>
        <end position="42"/>
    </location>
</feature>
<dbReference type="Proteomes" id="UP000694561">
    <property type="component" value="Unplaced"/>
</dbReference>
<accession>A0A8C6BJD4</accession>
<evidence type="ECO:0000313" key="2">
    <source>
        <dbReference type="Ensembl" id="ENSMMNP00015017417.1"/>
    </source>
</evidence>
<reference evidence="2" key="1">
    <citation type="submission" date="2025-08" db="UniProtKB">
        <authorList>
            <consortium name="Ensembl"/>
        </authorList>
    </citation>
    <scope>IDENTIFICATION</scope>
</reference>
<dbReference type="AlphaFoldDB" id="A0A8C6BJD4"/>
<evidence type="ECO:0000313" key="3">
    <source>
        <dbReference type="Proteomes" id="UP000694561"/>
    </source>
</evidence>
<name>A0A8C6BJD4_MONMO</name>
<organism evidence="2 3">
    <name type="scientific">Monodon monoceros</name>
    <name type="common">Narwhal</name>
    <name type="synonym">Ceratodon monodon</name>
    <dbReference type="NCBI Taxonomy" id="40151"/>
    <lineage>
        <taxon>Eukaryota</taxon>
        <taxon>Metazoa</taxon>
        <taxon>Chordata</taxon>
        <taxon>Craniata</taxon>
        <taxon>Vertebrata</taxon>
        <taxon>Euteleostomi</taxon>
        <taxon>Mammalia</taxon>
        <taxon>Eutheria</taxon>
        <taxon>Laurasiatheria</taxon>
        <taxon>Artiodactyla</taxon>
        <taxon>Whippomorpha</taxon>
        <taxon>Cetacea</taxon>
        <taxon>Odontoceti</taxon>
        <taxon>Monodontidae</taxon>
        <taxon>Monodon</taxon>
    </lineage>
</organism>
<sequence length="61" mass="7100">MLKRRHFQMYYVNGEKKHSIVGTPILANVLCNVFSFIVYIGAFKTQGQILTKEVFSHTEYC</sequence>
<reference evidence="2" key="2">
    <citation type="submission" date="2025-09" db="UniProtKB">
        <authorList>
            <consortium name="Ensembl"/>
        </authorList>
    </citation>
    <scope>IDENTIFICATION</scope>
</reference>
<keyword evidence="3" id="KW-1185">Reference proteome</keyword>
<proteinExistence type="predicted"/>
<dbReference type="GeneTree" id="ENSGT00910000147719"/>
<protein>
    <submittedName>
        <fullName evidence="2">Uncharacterized protein</fullName>
    </submittedName>
</protein>